<keyword evidence="4" id="KW-1185">Reference proteome</keyword>
<dbReference type="Pfam" id="PF01391">
    <property type="entry name" value="Collagen"/>
    <property type="match status" value="2"/>
</dbReference>
<dbReference type="InterPro" id="IPR008160">
    <property type="entry name" value="Collagen"/>
</dbReference>
<dbReference type="Pfam" id="PF01484">
    <property type="entry name" value="Col_cuticle_N"/>
    <property type="match status" value="1"/>
</dbReference>
<dbReference type="GO" id="GO:0042302">
    <property type="term" value="F:structural constituent of cuticle"/>
    <property type="evidence" value="ECO:0007669"/>
    <property type="project" value="InterPro"/>
</dbReference>
<feature type="compositionally biased region" description="Acidic residues" evidence="2">
    <location>
        <begin position="75"/>
        <end position="87"/>
    </location>
</feature>
<feature type="compositionally biased region" description="Low complexity" evidence="2">
    <location>
        <begin position="249"/>
        <end position="258"/>
    </location>
</feature>
<feature type="compositionally biased region" description="Gly residues" evidence="2">
    <location>
        <begin position="312"/>
        <end position="321"/>
    </location>
</feature>
<dbReference type="Gene3D" id="1.20.5.320">
    <property type="entry name" value="6-Phosphogluconate Dehydrogenase, domain 3"/>
    <property type="match status" value="1"/>
</dbReference>
<feature type="region of interest" description="Disordered" evidence="2">
    <location>
        <begin position="162"/>
        <end position="184"/>
    </location>
</feature>
<reference evidence="5" key="1">
    <citation type="submission" date="2017-02" db="UniProtKB">
        <authorList>
            <consortium name="WormBaseParasite"/>
        </authorList>
    </citation>
    <scope>IDENTIFICATION</scope>
</reference>
<dbReference type="AlphaFoldDB" id="A0A0N5ATM4"/>
<dbReference type="WBParaSite" id="SMUV_0000818501-mRNA-1">
    <property type="protein sequence ID" value="SMUV_0000818501-mRNA-1"/>
    <property type="gene ID" value="SMUV_0000818501"/>
</dbReference>
<evidence type="ECO:0000256" key="1">
    <source>
        <dbReference type="ARBA" id="ARBA00022737"/>
    </source>
</evidence>
<dbReference type="InterPro" id="IPR002486">
    <property type="entry name" value="Col_cuticle_N"/>
</dbReference>
<feature type="compositionally biased region" description="Pro residues" evidence="2">
    <location>
        <begin position="162"/>
        <end position="172"/>
    </location>
</feature>
<organism evidence="4 5">
    <name type="scientific">Syphacia muris</name>
    <dbReference type="NCBI Taxonomy" id="451379"/>
    <lineage>
        <taxon>Eukaryota</taxon>
        <taxon>Metazoa</taxon>
        <taxon>Ecdysozoa</taxon>
        <taxon>Nematoda</taxon>
        <taxon>Chromadorea</taxon>
        <taxon>Rhabditida</taxon>
        <taxon>Spirurina</taxon>
        <taxon>Oxyuridomorpha</taxon>
        <taxon>Oxyuroidea</taxon>
        <taxon>Oxyuridae</taxon>
        <taxon>Syphacia</taxon>
    </lineage>
</organism>
<proteinExistence type="predicted"/>
<keyword evidence="1" id="KW-0677">Repeat</keyword>
<evidence type="ECO:0000256" key="2">
    <source>
        <dbReference type="SAM" id="MobiDB-lite"/>
    </source>
</evidence>
<dbReference type="Proteomes" id="UP000046393">
    <property type="component" value="Unplaced"/>
</dbReference>
<dbReference type="STRING" id="451379.A0A0N5ATM4"/>
<feature type="region of interest" description="Disordered" evidence="2">
    <location>
        <begin position="71"/>
        <end position="91"/>
    </location>
</feature>
<feature type="domain" description="Nematode cuticle collagen N-terminal" evidence="3">
    <location>
        <begin position="5"/>
        <end position="57"/>
    </location>
</feature>
<dbReference type="SMART" id="SM01088">
    <property type="entry name" value="Col_cuticle_N"/>
    <property type="match status" value="1"/>
</dbReference>
<dbReference type="PANTHER" id="PTHR24637:SF282">
    <property type="entry name" value="CUTICLE COLLAGEN SQT-1"/>
    <property type="match status" value="1"/>
</dbReference>
<name>A0A0N5ATM4_9BILA</name>
<accession>A0A0N5ATM4</accession>
<evidence type="ECO:0000259" key="3">
    <source>
        <dbReference type="SMART" id="SM01088"/>
    </source>
</evidence>
<feature type="region of interest" description="Disordered" evidence="2">
    <location>
        <begin position="211"/>
        <end position="335"/>
    </location>
</feature>
<sequence>MKFYTVSFLASSSCAIALIASFFTISYICSDIQQVWTVLDEEMGSFRVSTNDLWSDMVNLQKRFGIQRRRRSAVESEESSSSEEYTADADCSSCDVPGADKKPECEKCPVGPNKTTIAKSDENCVGNSCPIHPPSIKGEAQPPGPQEISGCGCKLRNTCPPGPPGPKGPPGLPGEDGIPGIDGEPGKNAVDIVPERQQMVMCFQCPPGPPGAPGPIGVPGPRGMPGLNGMPGIPGRDGNPGPPGEMGFPGAPGEQGKQGPEGEKGLDATRSVGPRGPKGPRGVRGPIGPRGNRGERGPQGPPGPEGKPGKAGVKGGKGPAGEQGEVGPQGPPGRDAEASILNYFLNTLLNTFYCPCPPRRQDAAVGLSPSVL</sequence>
<protein>
    <submittedName>
        <fullName evidence="5">Col_cuticle_N domain-containing protein</fullName>
    </submittedName>
</protein>
<evidence type="ECO:0000313" key="4">
    <source>
        <dbReference type="Proteomes" id="UP000046393"/>
    </source>
</evidence>
<dbReference type="PANTHER" id="PTHR24637">
    <property type="entry name" value="COLLAGEN"/>
    <property type="match status" value="1"/>
</dbReference>
<evidence type="ECO:0000313" key="5">
    <source>
        <dbReference type="WBParaSite" id="SMUV_0000818501-mRNA-1"/>
    </source>
</evidence>